<dbReference type="PROSITE" id="PS50987">
    <property type="entry name" value="HTH_ARSR_2"/>
    <property type="match status" value="1"/>
</dbReference>
<dbReference type="PANTHER" id="PTHR33154">
    <property type="entry name" value="TRANSCRIPTIONAL REGULATOR, ARSR FAMILY"/>
    <property type="match status" value="1"/>
</dbReference>
<reference evidence="5 6" key="1">
    <citation type="submission" date="2018-07" db="EMBL/GenBank/DDBJ databases">
        <title>Erythrobacter nanhaiensis sp. nov., a novel member of the genus Erythrobacter isolated from the South China Sea.</title>
        <authorList>
            <person name="Chen X."/>
            <person name="Liu J."/>
        </authorList>
    </citation>
    <scope>NUCLEOTIDE SEQUENCE [LARGE SCALE GENOMIC DNA]</scope>
    <source>
        <strain evidence="5 6">S-5</strain>
    </source>
</reference>
<dbReference type="GO" id="GO:0003700">
    <property type="term" value="F:DNA-binding transcription factor activity"/>
    <property type="evidence" value="ECO:0007669"/>
    <property type="project" value="InterPro"/>
</dbReference>
<proteinExistence type="predicted"/>
<dbReference type="Pfam" id="PF01022">
    <property type="entry name" value="HTH_5"/>
    <property type="match status" value="1"/>
</dbReference>
<comment type="caution">
    <text evidence="5">The sequence shown here is derived from an EMBL/GenBank/DDBJ whole genome shotgun (WGS) entry which is preliminary data.</text>
</comment>
<dbReference type="Proteomes" id="UP000254101">
    <property type="component" value="Unassembled WGS sequence"/>
</dbReference>
<dbReference type="CDD" id="cd00090">
    <property type="entry name" value="HTH_ARSR"/>
    <property type="match status" value="1"/>
</dbReference>
<dbReference type="InterPro" id="IPR036388">
    <property type="entry name" value="WH-like_DNA-bd_sf"/>
</dbReference>
<gene>
    <name evidence="5" type="ORF">DL238_11990</name>
</gene>
<dbReference type="InterPro" id="IPR001845">
    <property type="entry name" value="HTH_ArsR_DNA-bd_dom"/>
</dbReference>
<dbReference type="InterPro" id="IPR011991">
    <property type="entry name" value="ArsR-like_HTH"/>
</dbReference>
<dbReference type="OrthoDB" id="9790747at2"/>
<dbReference type="GO" id="GO:0003677">
    <property type="term" value="F:DNA binding"/>
    <property type="evidence" value="ECO:0007669"/>
    <property type="project" value="UniProtKB-KW"/>
</dbReference>
<evidence type="ECO:0000259" key="4">
    <source>
        <dbReference type="PROSITE" id="PS50987"/>
    </source>
</evidence>
<keyword evidence="6" id="KW-1185">Reference proteome</keyword>
<keyword evidence="1" id="KW-0805">Transcription regulation</keyword>
<organism evidence="5 6">
    <name type="scientific">Alteriqipengyuania lutimaris</name>
    <dbReference type="NCBI Taxonomy" id="1538146"/>
    <lineage>
        <taxon>Bacteria</taxon>
        <taxon>Pseudomonadati</taxon>
        <taxon>Pseudomonadota</taxon>
        <taxon>Alphaproteobacteria</taxon>
        <taxon>Sphingomonadales</taxon>
        <taxon>Erythrobacteraceae</taxon>
        <taxon>Alteriqipengyuania</taxon>
    </lineage>
</organism>
<dbReference type="AlphaFoldDB" id="A0A395LND3"/>
<keyword evidence="2" id="KW-0238">DNA-binding</keyword>
<evidence type="ECO:0000256" key="3">
    <source>
        <dbReference type="ARBA" id="ARBA00023163"/>
    </source>
</evidence>
<dbReference type="Gene3D" id="1.10.10.10">
    <property type="entry name" value="Winged helix-like DNA-binding domain superfamily/Winged helix DNA-binding domain"/>
    <property type="match status" value="1"/>
</dbReference>
<evidence type="ECO:0000313" key="5">
    <source>
        <dbReference type="EMBL" id="RDS78255.1"/>
    </source>
</evidence>
<dbReference type="InterPro" id="IPR036390">
    <property type="entry name" value="WH_DNA-bd_sf"/>
</dbReference>
<protein>
    <submittedName>
        <fullName evidence="5">Transcriptional regulator</fullName>
    </submittedName>
</protein>
<dbReference type="SMART" id="SM00418">
    <property type="entry name" value="HTH_ARSR"/>
    <property type="match status" value="1"/>
</dbReference>
<evidence type="ECO:0000256" key="1">
    <source>
        <dbReference type="ARBA" id="ARBA00023015"/>
    </source>
</evidence>
<dbReference type="RefSeq" id="WP_115492479.1">
    <property type="nucleotide sequence ID" value="NZ_JACHWW010000001.1"/>
</dbReference>
<evidence type="ECO:0000256" key="2">
    <source>
        <dbReference type="ARBA" id="ARBA00023125"/>
    </source>
</evidence>
<feature type="domain" description="HTH arsR-type" evidence="4">
    <location>
        <begin position="1"/>
        <end position="109"/>
    </location>
</feature>
<dbReference type="InterPro" id="IPR051081">
    <property type="entry name" value="HTH_MetalResp_TranReg"/>
</dbReference>
<evidence type="ECO:0000313" key="6">
    <source>
        <dbReference type="Proteomes" id="UP000254101"/>
    </source>
</evidence>
<name>A0A395LND3_9SPHN</name>
<accession>A0A395LND3</accession>
<keyword evidence="3" id="KW-0804">Transcription</keyword>
<dbReference type="PANTHER" id="PTHR33154:SF32">
    <property type="entry name" value="TRANSCRIPTIONAL REGULATORY PROTEIN"/>
    <property type="match status" value="1"/>
</dbReference>
<dbReference type="EMBL" id="QRBB01000001">
    <property type="protein sequence ID" value="RDS78255.1"/>
    <property type="molecule type" value="Genomic_DNA"/>
</dbReference>
<dbReference type="SUPFAM" id="SSF46785">
    <property type="entry name" value="Winged helix' DNA-binding domain"/>
    <property type="match status" value="1"/>
</dbReference>
<sequence>MPDTTASITAFLRAVSNNKRLQILEWLAAPQDHFEPQVDGDLEEDGVCLARIVDKLGLAQPTVTAHMRILVEAELVTSMPIKNWVFYKLHRDQLDAAIEALAKRLGSSVQG</sequence>